<dbReference type="GO" id="GO:0004622">
    <property type="term" value="F:phosphatidylcholine lysophospholipase activity"/>
    <property type="evidence" value="ECO:0007669"/>
    <property type="project" value="TreeGrafter"/>
</dbReference>
<name>A0A8S0VYL0_9FIRM</name>
<evidence type="ECO:0000259" key="3">
    <source>
        <dbReference type="Pfam" id="PF13472"/>
    </source>
</evidence>
<keyword evidence="6" id="KW-1185">Reference proteome</keyword>
<proteinExistence type="predicted"/>
<protein>
    <submittedName>
        <fullName evidence="4">GDSL-like Lipase/Acylhydrolase family</fullName>
    </submittedName>
    <submittedName>
        <fullName evidence="5">Lysophospholipase L1-like esterase</fullName>
    </submittedName>
</protein>
<sequence>MRRQITPGYSLPAGLLGPRQISAVPMYITDSASKRGGESMRKKHPDIRIVVFALMMAVMVIIVLDLRANEGHKQPSGSPVATGQLKASESAAAVTQHTQPNQDLTPAQDHRNEGTPQPLNSKIVTVGDSFTYGNPVGPGNSWPHWVGSHLGIPVINEGRVGQTSQDVLAHFDPDVVAQKPGRVIIFVGDGDAIQRVSEADYQNAVEAMVERARANHIIPILALPLPYPGLGQRIKAMQDWLRGYAKEGNIQTLDFAKVLFDSKGVYLKGMSNDGKYPSLQGYEAMGKYAVELLGGG</sequence>
<feature type="transmembrane region" description="Helical" evidence="2">
    <location>
        <begin position="47"/>
        <end position="66"/>
    </location>
</feature>
<organism evidence="4">
    <name type="scientific">Acididesulfobacillus acetoxydans</name>
    <dbReference type="NCBI Taxonomy" id="1561005"/>
    <lineage>
        <taxon>Bacteria</taxon>
        <taxon>Bacillati</taxon>
        <taxon>Bacillota</taxon>
        <taxon>Clostridia</taxon>
        <taxon>Eubacteriales</taxon>
        <taxon>Peptococcaceae</taxon>
        <taxon>Acididesulfobacillus</taxon>
    </lineage>
</organism>
<evidence type="ECO:0000313" key="6">
    <source>
        <dbReference type="Proteomes" id="UP001071230"/>
    </source>
</evidence>
<dbReference type="Gene3D" id="3.40.50.1110">
    <property type="entry name" value="SGNH hydrolase"/>
    <property type="match status" value="1"/>
</dbReference>
<dbReference type="InterPro" id="IPR051532">
    <property type="entry name" value="Ester_Hydrolysis_Enzymes"/>
</dbReference>
<reference evidence="5" key="1">
    <citation type="submission" date="2014-11" db="EMBL/GenBank/DDBJ databases">
        <authorList>
            <person name="Hornung B.V."/>
        </authorList>
    </citation>
    <scope>NUCLEOTIDE SEQUENCE</scope>
    <source>
        <strain evidence="5">INE</strain>
    </source>
</reference>
<dbReference type="InterPro" id="IPR013830">
    <property type="entry name" value="SGNH_hydro"/>
</dbReference>
<accession>A0A8S0VYL0</accession>
<reference evidence="4" key="2">
    <citation type="submission" date="2020-01" db="EMBL/GenBank/DDBJ databases">
        <authorList>
            <person name="Hornung B."/>
        </authorList>
    </citation>
    <scope>NUCLEOTIDE SEQUENCE</scope>
    <source>
        <strain evidence="4">PacBioINE</strain>
    </source>
</reference>
<evidence type="ECO:0000256" key="2">
    <source>
        <dbReference type="SAM" id="Phobius"/>
    </source>
</evidence>
<dbReference type="Pfam" id="PF13472">
    <property type="entry name" value="Lipase_GDSL_2"/>
    <property type="match status" value="1"/>
</dbReference>
<dbReference type="KEGG" id="aacx:DEACI_3966"/>
<dbReference type="SUPFAM" id="SSF52266">
    <property type="entry name" value="SGNH hydrolase"/>
    <property type="match status" value="1"/>
</dbReference>
<dbReference type="Proteomes" id="UP000836597">
    <property type="component" value="Chromosome"/>
</dbReference>
<feature type="domain" description="SGNH hydrolase-type esterase" evidence="3">
    <location>
        <begin position="126"/>
        <end position="284"/>
    </location>
</feature>
<evidence type="ECO:0000313" key="5">
    <source>
        <dbReference type="EMBL" id="CEJ07629.1"/>
    </source>
</evidence>
<gene>
    <name evidence="5" type="ORF">DEACI_2095</name>
    <name evidence="4" type="ORF">DEACI_3966</name>
</gene>
<keyword evidence="2" id="KW-1133">Transmembrane helix</keyword>
<dbReference type="PANTHER" id="PTHR30383">
    <property type="entry name" value="THIOESTERASE 1/PROTEASE 1/LYSOPHOSPHOLIPASE L1"/>
    <property type="match status" value="1"/>
</dbReference>
<dbReference type="EMBL" id="LR746496">
    <property type="protein sequence ID" value="CAA7603143.1"/>
    <property type="molecule type" value="Genomic_DNA"/>
</dbReference>
<dbReference type="PANTHER" id="PTHR30383:SF5">
    <property type="entry name" value="SGNH HYDROLASE-TYPE ESTERASE DOMAIN-CONTAINING PROTEIN"/>
    <property type="match status" value="1"/>
</dbReference>
<feature type="region of interest" description="Disordered" evidence="1">
    <location>
        <begin position="71"/>
        <end position="122"/>
    </location>
</feature>
<evidence type="ECO:0000313" key="4">
    <source>
        <dbReference type="EMBL" id="CAA7603143.1"/>
    </source>
</evidence>
<dbReference type="AlphaFoldDB" id="A0A8S0VYL0"/>
<keyword evidence="2" id="KW-0472">Membrane</keyword>
<dbReference type="InterPro" id="IPR036514">
    <property type="entry name" value="SGNH_hydro_sf"/>
</dbReference>
<dbReference type="Proteomes" id="UP001071230">
    <property type="component" value="Unassembled WGS sequence"/>
</dbReference>
<evidence type="ECO:0000256" key="1">
    <source>
        <dbReference type="SAM" id="MobiDB-lite"/>
    </source>
</evidence>
<keyword evidence="2" id="KW-0812">Transmembrane</keyword>
<dbReference type="EMBL" id="CDGJ01000060">
    <property type="protein sequence ID" value="CEJ07629.1"/>
    <property type="molecule type" value="Genomic_DNA"/>
</dbReference>
<feature type="compositionally biased region" description="Polar residues" evidence="1">
    <location>
        <begin position="75"/>
        <end position="105"/>
    </location>
</feature>